<proteinExistence type="inferred from homology"/>
<dbReference type="Proteomes" id="UP000275281">
    <property type="component" value="Unassembled WGS sequence"/>
</dbReference>
<evidence type="ECO:0000256" key="1">
    <source>
        <dbReference type="ARBA" id="ARBA00010945"/>
    </source>
</evidence>
<dbReference type="Pfam" id="PF00817">
    <property type="entry name" value="IMS"/>
    <property type="match status" value="1"/>
</dbReference>
<dbReference type="OrthoDB" id="5298951at2"/>
<dbReference type="RefSeq" id="WP_124026702.1">
    <property type="nucleotide sequence ID" value="NZ_JBHRSN010000005.1"/>
</dbReference>
<dbReference type="InterPro" id="IPR043128">
    <property type="entry name" value="Rev_trsase/Diguanyl_cyclase"/>
</dbReference>
<evidence type="ECO:0000313" key="4">
    <source>
        <dbReference type="EMBL" id="RPJ68701.1"/>
    </source>
</evidence>
<dbReference type="EMBL" id="RPOK01000001">
    <property type="protein sequence ID" value="RPJ68701.1"/>
    <property type="molecule type" value="Genomic_DNA"/>
</dbReference>
<feature type="domain" description="UmuC" evidence="3">
    <location>
        <begin position="24"/>
        <end position="148"/>
    </location>
</feature>
<keyword evidence="2" id="KW-0227">DNA damage</keyword>
<dbReference type="AlphaFoldDB" id="A0A3N5YQX6"/>
<organism evidence="4 5">
    <name type="scientific">Alteromonas sediminis</name>
    <dbReference type="NCBI Taxonomy" id="2259342"/>
    <lineage>
        <taxon>Bacteria</taxon>
        <taxon>Pseudomonadati</taxon>
        <taxon>Pseudomonadota</taxon>
        <taxon>Gammaproteobacteria</taxon>
        <taxon>Alteromonadales</taxon>
        <taxon>Alteromonadaceae</taxon>
        <taxon>Alteromonas/Salinimonas group</taxon>
        <taxon>Alteromonas</taxon>
    </lineage>
</organism>
<protein>
    <submittedName>
        <fullName evidence="4">DNA polymerase Y family protein</fullName>
    </submittedName>
</protein>
<comment type="caution">
    <text evidence="4">The sequence shown here is derived from an EMBL/GenBank/DDBJ whole genome shotgun (WGS) entry which is preliminary data.</text>
</comment>
<sequence length="468" mass="53629">MQGLWLYLHFPQLQLDSLLKQQTQEEAVIIVETSRMQVVQMSPAAYESGIRKHMNLGAAAALCEALQVLPYEEKSERDTLKEIAHHLYHITSDISFSGPSGLLIRAHTMLNLYQGLKHYWLALQHQLTALEFTYHYATGHTPLAAKLLALQGWHHISDDNEKITSALKKCALRLTDLDNKSVQKLNRIGIQHLGELMAIPLPDIAKRFSHDMADYLGRVMGLLPHPVSFYHPEPHFHHYKELLYEITDSQRLLTPITHLLDALERFLRLRDKLTTQICFTLHLRDAPELSVYVGAQQGEYRAAMWKNLVSLQLEKLSLTAPVTGMTLHAEKAYIRQPERPDLFTTKQGELSRLQLLSMLQAKVGENAVFSPRLGNDHRPEKHSLQVNSLNTPASAVSAYPLRPSFLLPHPVPLTEKVTIEHGPERIQTGWWDDAPAERDYFIARNHAGQWYWVFRTPQQQWYLHGIFS</sequence>
<dbReference type="Gene3D" id="3.30.70.270">
    <property type="match status" value="1"/>
</dbReference>
<dbReference type="InterPro" id="IPR001126">
    <property type="entry name" value="UmuC"/>
</dbReference>
<gene>
    <name evidence="4" type="ORF">DRW07_04715</name>
</gene>
<dbReference type="GO" id="GO:0006281">
    <property type="term" value="P:DNA repair"/>
    <property type="evidence" value="ECO:0007669"/>
    <property type="project" value="InterPro"/>
</dbReference>
<reference evidence="4 5" key="1">
    <citation type="submission" date="2018-11" db="EMBL/GenBank/DDBJ databases">
        <authorList>
            <person name="Ye M.-Q."/>
            <person name="Du Z.-J."/>
        </authorList>
    </citation>
    <scope>NUCLEOTIDE SEQUENCE [LARGE SCALE GENOMIC DNA]</scope>
    <source>
        <strain evidence="4 5">U0105</strain>
    </source>
</reference>
<evidence type="ECO:0000259" key="3">
    <source>
        <dbReference type="Pfam" id="PF00817"/>
    </source>
</evidence>
<dbReference type="PANTHER" id="PTHR35369:SF2">
    <property type="entry name" value="BLR3025 PROTEIN"/>
    <property type="match status" value="1"/>
</dbReference>
<accession>A0A3N5YQX6</accession>
<dbReference type="PANTHER" id="PTHR35369">
    <property type="entry name" value="BLR3025 PROTEIN-RELATED"/>
    <property type="match status" value="1"/>
</dbReference>
<dbReference type="InterPro" id="IPR043502">
    <property type="entry name" value="DNA/RNA_pol_sf"/>
</dbReference>
<keyword evidence="5" id="KW-1185">Reference proteome</keyword>
<evidence type="ECO:0000313" key="5">
    <source>
        <dbReference type="Proteomes" id="UP000275281"/>
    </source>
</evidence>
<comment type="similarity">
    <text evidence="1">Belongs to the DNA polymerase type-Y family.</text>
</comment>
<dbReference type="InterPro" id="IPR050356">
    <property type="entry name" value="SulA_CellDiv_inhibitor"/>
</dbReference>
<dbReference type="CDD" id="cd03468">
    <property type="entry name" value="PolY_like"/>
    <property type="match status" value="1"/>
</dbReference>
<dbReference type="SUPFAM" id="SSF56672">
    <property type="entry name" value="DNA/RNA polymerases"/>
    <property type="match status" value="1"/>
</dbReference>
<evidence type="ECO:0000256" key="2">
    <source>
        <dbReference type="ARBA" id="ARBA00022763"/>
    </source>
</evidence>
<dbReference type="Gene3D" id="3.40.1170.60">
    <property type="match status" value="1"/>
</dbReference>
<name>A0A3N5YQX6_9ALTE</name>